<dbReference type="InterPro" id="IPR011335">
    <property type="entry name" value="Restrct_endonuc-II-like"/>
</dbReference>
<evidence type="ECO:0000313" key="3">
    <source>
        <dbReference type="Proteomes" id="UP000652755"/>
    </source>
</evidence>
<feature type="domain" description="Restriction endonuclease type IV Mrr" evidence="1">
    <location>
        <begin position="200"/>
        <end position="300"/>
    </location>
</feature>
<protein>
    <submittedName>
        <fullName evidence="2">Restriction endonuclease</fullName>
    </submittedName>
</protein>
<comment type="caution">
    <text evidence="2">The sequence shown here is derived from an EMBL/GenBank/DDBJ whole genome shotgun (WGS) entry which is preliminary data.</text>
</comment>
<keyword evidence="2" id="KW-0540">Nuclease</keyword>
<dbReference type="Proteomes" id="UP000652755">
    <property type="component" value="Unassembled WGS sequence"/>
</dbReference>
<gene>
    <name evidence="2" type="ORF">H7U22_18630</name>
</gene>
<reference evidence="2 3" key="1">
    <citation type="submission" date="2020-08" db="EMBL/GenBank/DDBJ databases">
        <authorList>
            <person name="Sun Q."/>
            <person name="Inoue M."/>
        </authorList>
    </citation>
    <scope>NUCLEOTIDE SEQUENCE [LARGE SCALE GENOMIC DNA]</scope>
    <source>
        <strain evidence="2 3">CCM 8938</strain>
    </source>
</reference>
<dbReference type="Pfam" id="PF04471">
    <property type="entry name" value="Mrr_cat"/>
    <property type="match status" value="1"/>
</dbReference>
<proteinExistence type="predicted"/>
<dbReference type="EMBL" id="JACRYL010000021">
    <property type="protein sequence ID" value="MBC6112444.1"/>
    <property type="molecule type" value="Genomic_DNA"/>
</dbReference>
<evidence type="ECO:0000313" key="2">
    <source>
        <dbReference type="EMBL" id="MBC6112444.1"/>
    </source>
</evidence>
<dbReference type="PANTHER" id="PTHR30015">
    <property type="entry name" value="MRR RESTRICTION SYSTEM PROTEIN"/>
    <property type="match status" value="1"/>
</dbReference>
<dbReference type="InterPro" id="IPR007560">
    <property type="entry name" value="Restrct_endonuc_IV_Mrr"/>
</dbReference>
<evidence type="ECO:0000259" key="1">
    <source>
        <dbReference type="Pfam" id="PF04471"/>
    </source>
</evidence>
<dbReference type="InterPro" id="IPR052906">
    <property type="entry name" value="Type_IV_Methyl-Rstrct_Enzyme"/>
</dbReference>
<sequence length="332" mass="38502">MSAVTFSLRDFYDAATEYVGIKAGLLIDREIFKKILLETFDQDYLKKDDLKKFVRIRVEDIESMFTYVRKRVGNLPTESQTRKDYQVMKEYLQKTGDIHSLGISTSLVNNLLQENINFSPEQIARRIHKEKKLPIEISRAMANIGYERCDESCIIPSSKKWDKASKLSDLFNCEINSENENIFLEQKFLDYLAVNGHEIETIHWRNFERFCAEYFRREGYKVILGPGSNDGGVDIRVFSDTSKTTAPHMLIQCKRYKAENKVSIETVKSFYTDVLFENATTGLIATSSYIAPGGKSICDTRGYNLKFAEAENIRNWGRNMWKYSKPEQNLNR</sequence>
<name>A0ABR7KWG6_9SPHI</name>
<dbReference type="GO" id="GO:0004519">
    <property type="term" value="F:endonuclease activity"/>
    <property type="evidence" value="ECO:0007669"/>
    <property type="project" value="UniProtKB-KW"/>
</dbReference>
<dbReference type="Gene3D" id="3.40.1350.10">
    <property type="match status" value="1"/>
</dbReference>
<keyword evidence="2" id="KW-0255">Endonuclease</keyword>
<dbReference type="RefSeq" id="WP_187072868.1">
    <property type="nucleotide sequence ID" value="NZ_JACRYL010000021.1"/>
</dbReference>
<dbReference type="InterPro" id="IPR011856">
    <property type="entry name" value="tRNA_endonuc-like_dom_sf"/>
</dbReference>
<dbReference type="SUPFAM" id="SSF52980">
    <property type="entry name" value="Restriction endonuclease-like"/>
    <property type="match status" value="1"/>
</dbReference>
<dbReference type="PANTHER" id="PTHR30015:SF7">
    <property type="entry name" value="TYPE IV METHYL-DIRECTED RESTRICTION ENZYME ECOKMRR"/>
    <property type="match status" value="1"/>
</dbReference>
<keyword evidence="3" id="KW-1185">Reference proteome</keyword>
<keyword evidence="2" id="KW-0378">Hydrolase</keyword>
<accession>A0ABR7KWG6</accession>
<organism evidence="2 3">
    <name type="scientific">Pedobacter fastidiosus</name>
    <dbReference type="NCBI Taxonomy" id="2765361"/>
    <lineage>
        <taxon>Bacteria</taxon>
        <taxon>Pseudomonadati</taxon>
        <taxon>Bacteroidota</taxon>
        <taxon>Sphingobacteriia</taxon>
        <taxon>Sphingobacteriales</taxon>
        <taxon>Sphingobacteriaceae</taxon>
        <taxon>Pedobacter</taxon>
    </lineage>
</organism>